<dbReference type="AlphaFoldDB" id="A0AAW0K3R1"/>
<dbReference type="EMBL" id="PKMF04000404">
    <property type="protein sequence ID" value="KAK7833535.1"/>
    <property type="molecule type" value="Genomic_DNA"/>
</dbReference>
<comment type="caution">
    <text evidence="1">The sequence shown here is derived from an EMBL/GenBank/DDBJ whole genome shotgun (WGS) entry which is preliminary data.</text>
</comment>
<protein>
    <submittedName>
        <fullName evidence="1">Lrr receptor-like serine/threonine-protein kinase</fullName>
    </submittedName>
</protein>
<dbReference type="GO" id="GO:0016301">
    <property type="term" value="F:kinase activity"/>
    <property type="evidence" value="ECO:0007669"/>
    <property type="project" value="UniProtKB-KW"/>
</dbReference>
<reference evidence="1 2" key="1">
    <citation type="journal article" date="2018" name="Sci. Data">
        <title>The draft genome sequence of cork oak.</title>
        <authorList>
            <person name="Ramos A.M."/>
            <person name="Usie A."/>
            <person name="Barbosa P."/>
            <person name="Barros P.M."/>
            <person name="Capote T."/>
            <person name="Chaves I."/>
            <person name="Simoes F."/>
            <person name="Abreu I."/>
            <person name="Carrasquinho I."/>
            <person name="Faro C."/>
            <person name="Guimaraes J.B."/>
            <person name="Mendonca D."/>
            <person name="Nobrega F."/>
            <person name="Rodrigues L."/>
            <person name="Saibo N.J.M."/>
            <person name="Varela M.C."/>
            <person name="Egas C."/>
            <person name="Matos J."/>
            <person name="Miguel C.M."/>
            <person name="Oliveira M.M."/>
            <person name="Ricardo C.P."/>
            <person name="Goncalves S."/>
        </authorList>
    </citation>
    <scope>NUCLEOTIDE SEQUENCE [LARGE SCALE GENOMIC DNA]</scope>
    <source>
        <strain evidence="2">cv. HL8</strain>
    </source>
</reference>
<evidence type="ECO:0000313" key="1">
    <source>
        <dbReference type="EMBL" id="KAK7833535.1"/>
    </source>
</evidence>
<gene>
    <name evidence="1" type="ORF">CFP56_025538</name>
</gene>
<proteinExistence type="predicted"/>
<accession>A0AAW0K3R1</accession>
<evidence type="ECO:0000313" key="2">
    <source>
        <dbReference type="Proteomes" id="UP000237347"/>
    </source>
</evidence>
<sequence>MDGTTPLTRSLPDTSDDTKGFLTLEDDDGEVIAFSEPESIGSAVLMSESGIRSHIFSSSRTTSAIEGLASVSSSQHLRAKVNVAYQSGMIFSVIDDRMGSYPSECVVKFLTLALKCCEDETDARPSMAEASLRPLYLMLSLDKCQPGKLDRPN</sequence>
<keyword evidence="2" id="KW-1185">Reference proteome</keyword>
<name>A0AAW0K3R1_QUESU</name>
<dbReference type="Gene3D" id="1.10.510.10">
    <property type="entry name" value="Transferase(Phosphotransferase) domain 1"/>
    <property type="match status" value="1"/>
</dbReference>
<dbReference type="Proteomes" id="UP000237347">
    <property type="component" value="Unassembled WGS sequence"/>
</dbReference>
<organism evidence="1 2">
    <name type="scientific">Quercus suber</name>
    <name type="common">Cork oak</name>
    <dbReference type="NCBI Taxonomy" id="58331"/>
    <lineage>
        <taxon>Eukaryota</taxon>
        <taxon>Viridiplantae</taxon>
        <taxon>Streptophyta</taxon>
        <taxon>Embryophyta</taxon>
        <taxon>Tracheophyta</taxon>
        <taxon>Spermatophyta</taxon>
        <taxon>Magnoliopsida</taxon>
        <taxon>eudicotyledons</taxon>
        <taxon>Gunneridae</taxon>
        <taxon>Pentapetalae</taxon>
        <taxon>rosids</taxon>
        <taxon>fabids</taxon>
        <taxon>Fagales</taxon>
        <taxon>Fagaceae</taxon>
        <taxon>Quercus</taxon>
    </lineage>
</organism>